<feature type="domain" description="RRM" evidence="5">
    <location>
        <begin position="381"/>
        <end position="462"/>
    </location>
</feature>
<feature type="compositionally biased region" description="Basic residues" evidence="3">
    <location>
        <begin position="487"/>
        <end position="500"/>
    </location>
</feature>
<dbReference type="InterPro" id="IPR012677">
    <property type="entry name" value="Nucleotide-bd_a/b_plait_sf"/>
</dbReference>
<evidence type="ECO:0000259" key="5">
    <source>
        <dbReference type="PROSITE" id="PS50102"/>
    </source>
</evidence>
<dbReference type="AlphaFoldDB" id="A0AAD8LAR9"/>
<keyword evidence="4" id="KW-1133">Transmembrane helix</keyword>
<dbReference type="Gene3D" id="3.30.70.330">
    <property type="match status" value="2"/>
</dbReference>
<dbReference type="InterPro" id="IPR035979">
    <property type="entry name" value="RBD_domain_sf"/>
</dbReference>
<dbReference type="PANTHER" id="PTHR23236">
    <property type="entry name" value="EUKARYOTIC TRANSLATION INITIATION FACTOR 4B/4H"/>
    <property type="match status" value="1"/>
</dbReference>
<feature type="region of interest" description="Disordered" evidence="3">
    <location>
        <begin position="457"/>
        <end position="500"/>
    </location>
</feature>
<dbReference type="InterPro" id="IPR000504">
    <property type="entry name" value="RRM_dom"/>
</dbReference>
<evidence type="ECO:0000313" key="7">
    <source>
        <dbReference type="Proteomes" id="UP001229421"/>
    </source>
</evidence>
<feature type="compositionally biased region" description="Gly residues" evidence="3">
    <location>
        <begin position="463"/>
        <end position="486"/>
    </location>
</feature>
<sequence>MAITMRRSTILRGLESIKVKHAQACVIAVASCEKVVSHLRGASIGFNLRNVAFSSCLRVIISHLFACPFVHTLCSFHYFLVSYSNKPSFKMPKSAKKSAPKVDTVSAVVAKSPTKTGKRDAEEIVEKQVASDKKQKIANGGAVHVAVGKKNKNKKTKKQENNSSKEEEKVVEPTVVKEASDNNAGPASVEEEPAKPAAAAENGAVDEPESVEEEPTKPAAAAENGAVDEPESVEEDAKAAKPAANVEEDSGSEDEAKTEKKDDADAEMADAPSAKKESQATGSKTLFMGNLSFSIEKSDVINFFKDVAEVAEVRFSMRDDRFAGYGHADFATPEAALKALELNGEQLLGRAVKLDLAKERGTYTPYNGDRSSQQRGQAQGLTVFVKGFGTADGFETVRSTLEEHFGQCGEITRMSIPKDFESGGPKGVAFIDFTDSNAFKKALELSGSEVNGGTVTVEEAKQRGGGGGGGGGFGRGRGGRFGGRGGGRGRGRGGRGRGRR</sequence>
<feature type="compositionally biased region" description="Acidic residues" evidence="3">
    <location>
        <begin position="204"/>
        <end position="213"/>
    </location>
</feature>
<keyword evidence="4" id="KW-0812">Transmembrane</keyword>
<proteinExistence type="predicted"/>
<keyword evidence="4" id="KW-0472">Membrane</keyword>
<dbReference type="SMART" id="SM00360">
    <property type="entry name" value="RRM"/>
    <property type="match status" value="2"/>
</dbReference>
<dbReference type="Pfam" id="PF00076">
    <property type="entry name" value="RRM_1"/>
    <property type="match status" value="2"/>
</dbReference>
<evidence type="ECO:0000256" key="2">
    <source>
        <dbReference type="PROSITE-ProRule" id="PRU00176"/>
    </source>
</evidence>
<feature type="region of interest" description="Disordered" evidence="3">
    <location>
        <begin position="102"/>
        <end position="280"/>
    </location>
</feature>
<feature type="compositionally biased region" description="Basic and acidic residues" evidence="3">
    <location>
        <begin position="254"/>
        <end position="263"/>
    </location>
</feature>
<organism evidence="6 7">
    <name type="scientific">Tagetes erecta</name>
    <name type="common">African marigold</name>
    <dbReference type="NCBI Taxonomy" id="13708"/>
    <lineage>
        <taxon>Eukaryota</taxon>
        <taxon>Viridiplantae</taxon>
        <taxon>Streptophyta</taxon>
        <taxon>Embryophyta</taxon>
        <taxon>Tracheophyta</taxon>
        <taxon>Spermatophyta</taxon>
        <taxon>Magnoliopsida</taxon>
        <taxon>eudicotyledons</taxon>
        <taxon>Gunneridae</taxon>
        <taxon>Pentapetalae</taxon>
        <taxon>asterids</taxon>
        <taxon>campanulids</taxon>
        <taxon>Asterales</taxon>
        <taxon>Asteraceae</taxon>
        <taxon>Asteroideae</taxon>
        <taxon>Heliantheae alliance</taxon>
        <taxon>Tageteae</taxon>
        <taxon>Tagetes</taxon>
    </lineage>
</organism>
<comment type="caution">
    <text evidence="6">The sequence shown here is derived from an EMBL/GenBank/DDBJ whole genome shotgun (WGS) entry which is preliminary data.</text>
</comment>
<dbReference type="PANTHER" id="PTHR23236:SF11">
    <property type="entry name" value="EUKARYOTIC TRANSLATION INITIATION FACTOR 4H"/>
    <property type="match status" value="1"/>
</dbReference>
<protein>
    <recommendedName>
        <fullName evidence="5">RRM domain-containing protein</fullName>
    </recommendedName>
</protein>
<dbReference type="GO" id="GO:0008143">
    <property type="term" value="F:poly(A) binding"/>
    <property type="evidence" value="ECO:0007669"/>
    <property type="project" value="TreeGrafter"/>
</dbReference>
<evidence type="ECO:0000313" key="6">
    <source>
        <dbReference type="EMBL" id="KAK1438052.1"/>
    </source>
</evidence>
<gene>
    <name evidence="6" type="ORF">QVD17_03855</name>
</gene>
<feature type="compositionally biased region" description="Basic and acidic residues" evidence="3">
    <location>
        <begin position="117"/>
        <end position="135"/>
    </location>
</feature>
<feature type="transmembrane region" description="Helical" evidence="4">
    <location>
        <begin position="59"/>
        <end position="80"/>
    </location>
</feature>
<evidence type="ECO:0000256" key="4">
    <source>
        <dbReference type="SAM" id="Phobius"/>
    </source>
</evidence>
<feature type="domain" description="RRM" evidence="5">
    <location>
        <begin position="284"/>
        <end position="359"/>
    </location>
</feature>
<feature type="compositionally biased region" description="Basic residues" evidence="3">
    <location>
        <begin position="147"/>
        <end position="157"/>
    </location>
</feature>
<keyword evidence="7" id="KW-1185">Reference proteome</keyword>
<dbReference type="SUPFAM" id="SSF54928">
    <property type="entry name" value="RNA-binding domain, RBD"/>
    <property type="match status" value="2"/>
</dbReference>
<name>A0AAD8LAR9_TARER</name>
<reference evidence="6" key="1">
    <citation type="journal article" date="2023" name="bioRxiv">
        <title>Improved chromosome-level genome assembly for marigold (Tagetes erecta).</title>
        <authorList>
            <person name="Jiang F."/>
            <person name="Yuan L."/>
            <person name="Wang S."/>
            <person name="Wang H."/>
            <person name="Xu D."/>
            <person name="Wang A."/>
            <person name="Fan W."/>
        </authorList>
    </citation>
    <scope>NUCLEOTIDE SEQUENCE</scope>
    <source>
        <strain evidence="6">WSJ</strain>
        <tissue evidence="6">Leaf</tissue>
    </source>
</reference>
<feature type="compositionally biased region" description="Basic and acidic residues" evidence="3">
    <location>
        <begin position="158"/>
        <end position="171"/>
    </location>
</feature>
<evidence type="ECO:0000256" key="1">
    <source>
        <dbReference type="ARBA" id="ARBA00022884"/>
    </source>
</evidence>
<dbReference type="PROSITE" id="PS50102">
    <property type="entry name" value="RRM"/>
    <property type="match status" value="2"/>
</dbReference>
<dbReference type="Proteomes" id="UP001229421">
    <property type="component" value="Unassembled WGS sequence"/>
</dbReference>
<dbReference type="PROSITE" id="PS51257">
    <property type="entry name" value="PROKAR_LIPOPROTEIN"/>
    <property type="match status" value="1"/>
</dbReference>
<dbReference type="EMBL" id="JAUHHV010000001">
    <property type="protein sequence ID" value="KAK1438052.1"/>
    <property type="molecule type" value="Genomic_DNA"/>
</dbReference>
<evidence type="ECO:0000256" key="3">
    <source>
        <dbReference type="SAM" id="MobiDB-lite"/>
    </source>
</evidence>
<accession>A0AAD8LAR9</accession>
<keyword evidence="1 2" id="KW-0694">RNA-binding</keyword>